<evidence type="ECO:0000259" key="1">
    <source>
        <dbReference type="Pfam" id="PF02627"/>
    </source>
</evidence>
<gene>
    <name evidence="2" type="ORF">BC739_007872</name>
</gene>
<comment type="caution">
    <text evidence="2">The sequence shown here is derived from an EMBL/GenBank/DDBJ whole genome shotgun (WGS) entry which is preliminary data.</text>
</comment>
<dbReference type="EMBL" id="JACJID010000007">
    <property type="protein sequence ID" value="MBA8930625.1"/>
    <property type="molecule type" value="Genomic_DNA"/>
</dbReference>
<dbReference type="RefSeq" id="WP_182839982.1">
    <property type="nucleotide sequence ID" value="NZ_BAAABQ010000008.1"/>
</dbReference>
<sequence length="196" mass="20765">MDTTGPGRFQPPPPTGLDASQSAFYRRLVDGPRGRVGDVPLVDASGALVGPFALMAIAPDLGEAVQQVGAAVRYASALDPVVREAAVLLVASHHRCAFEWHAHEDSARKLGLDDRQLDQLRGGTPPSGLPKAATRALLTVNTMLRTASLDDDAYADTVAELGERGLAELVWLTGYYSMLALALAVFDPPNPLGPER</sequence>
<feature type="domain" description="Carboxymuconolactone decarboxylase-like" evidence="1">
    <location>
        <begin position="59"/>
        <end position="133"/>
    </location>
</feature>
<dbReference type="Gene3D" id="1.20.1290.10">
    <property type="entry name" value="AhpD-like"/>
    <property type="match status" value="1"/>
</dbReference>
<proteinExistence type="predicted"/>
<evidence type="ECO:0000313" key="3">
    <source>
        <dbReference type="Proteomes" id="UP000517916"/>
    </source>
</evidence>
<dbReference type="PANTHER" id="PTHR34846">
    <property type="entry name" value="4-CARBOXYMUCONOLACTONE DECARBOXYLASE FAMILY PROTEIN (AFU_ORTHOLOGUE AFUA_6G11590)"/>
    <property type="match status" value="1"/>
</dbReference>
<keyword evidence="3" id="KW-1185">Reference proteome</keyword>
<evidence type="ECO:0000313" key="2">
    <source>
        <dbReference type="EMBL" id="MBA8930625.1"/>
    </source>
</evidence>
<protein>
    <submittedName>
        <fullName evidence="2">AhpD family alkylhydroperoxidase</fullName>
    </submittedName>
</protein>
<dbReference type="Pfam" id="PF02627">
    <property type="entry name" value="CMD"/>
    <property type="match status" value="1"/>
</dbReference>
<dbReference type="InterPro" id="IPR029032">
    <property type="entry name" value="AhpD-like"/>
</dbReference>
<dbReference type="PANTHER" id="PTHR34846:SF11">
    <property type="entry name" value="4-CARBOXYMUCONOLACTONE DECARBOXYLASE FAMILY PROTEIN (AFU_ORTHOLOGUE AFUA_6G11590)"/>
    <property type="match status" value="1"/>
</dbReference>
<name>A0ABR6BUM8_9PSEU</name>
<dbReference type="InterPro" id="IPR003779">
    <property type="entry name" value="CMD-like"/>
</dbReference>
<reference evidence="2 3" key="1">
    <citation type="submission" date="2020-08" db="EMBL/GenBank/DDBJ databases">
        <title>Genomic Encyclopedia of Archaeal and Bacterial Type Strains, Phase II (KMG-II): from individual species to whole genera.</title>
        <authorList>
            <person name="Goeker M."/>
        </authorList>
    </citation>
    <scope>NUCLEOTIDE SEQUENCE [LARGE SCALE GENOMIC DNA]</scope>
    <source>
        <strain evidence="2 3">DSM 43850</strain>
    </source>
</reference>
<accession>A0ABR6BUM8</accession>
<dbReference type="SUPFAM" id="SSF69118">
    <property type="entry name" value="AhpD-like"/>
    <property type="match status" value="1"/>
</dbReference>
<dbReference type="Proteomes" id="UP000517916">
    <property type="component" value="Unassembled WGS sequence"/>
</dbReference>
<organism evidence="2 3">
    <name type="scientific">Kutzneria viridogrisea</name>
    <dbReference type="NCBI Taxonomy" id="47990"/>
    <lineage>
        <taxon>Bacteria</taxon>
        <taxon>Bacillati</taxon>
        <taxon>Actinomycetota</taxon>
        <taxon>Actinomycetes</taxon>
        <taxon>Pseudonocardiales</taxon>
        <taxon>Pseudonocardiaceae</taxon>
        <taxon>Kutzneria</taxon>
    </lineage>
</organism>